<feature type="transmembrane region" description="Helical" evidence="1">
    <location>
        <begin position="12"/>
        <end position="32"/>
    </location>
</feature>
<accession>A0A167KVB7</accession>
<name>A0A167KVB7_9GAMM</name>
<evidence type="ECO:0000313" key="3">
    <source>
        <dbReference type="Proteomes" id="UP000076661"/>
    </source>
</evidence>
<evidence type="ECO:0000313" key="2">
    <source>
        <dbReference type="EMBL" id="KZN63338.1"/>
    </source>
</evidence>
<feature type="transmembrane region" description="Helical" evidence="1">
    <location>
        <begin position="44"/>
        <end position="63"/>
    </location>
</feature>
<comment type="caution">
    <text evidence="2">The sequence shown here is derived from an EMBL/GenBank/DDBJ whole genome shotgun (WGS) entry which is preliminary data.</text>
</comment>
<dbReference type="PATRIC" id="fig|1365257.3.peg.3745"/>
<keyword evidence="1" id="KW-0472">Membrane</keyword>
<dbReference type="AlphaFoldDB" id="A0A167KVB7"/>
<evidence type="ECO:0000256" key="1">
    <source>
        <dbReference type="SAM" id="Phobius"/>
    </source>
</evidence>
<dbReference type="RefSeq" id="WP_063382121.1">
    <property type="nucleotide sequence ID" value="NZ_AUXX01000034.1"/>
</dbReference>
<sequence>MNKDMSNIGAWLVLMFTITVGAFGIAAGVEILKQESFELEQFSFVMDCIIIVLVGLGIAEYFFSKHRKERGIKDVMEPCNMEDSKGENMSFDKKALLVGEIIHGLGNSIINEKSKIGTLSTQDGKILQELGHALRVNLNVTSRRWIEEFPSLYSEGFNPFEHTQEFILEVVASFIGNEGMSFQQAVQENKALCRKHGIGEK</sequence>
<dbReference type="EMBL" id="AUXX01000034">
    <property type="protein sequence ID" value="KZN63338.1"/>
    <property type="molecule type" value="Genomic_DNA"/>
</dbReference>
<reference evidence="2 3" key="1">
    <citation type="submission" date="2013-07" db="EMBL/GenBank/DDBJ databases">
        <title>Comparative Genomic and Metabolomic Analysis of Twelve Strains of Pseudoalteromonas luteoviolacea.</title>
        <authorList>
            <person name="Vynne N.G."/>
            <person name="Mansson M."/>
            <person name="Gram L."/>
        </authorList>
    </citation>
    <scope>NUCLEOTIDE SEQUENCE [LARGE SCALE GENOMIC DNA]</scope>
    <source>
        <strain evidence="2 3">S4060-1</strain>
    </source>
</reference>
<keyword evidence="1" id="KW-0812">Transmembrane</keyword>
<gene>
    <name evidence="2" type="ORF">N478_03550</name>
</gene>
<organism evidence="2 3">
    <name type="scientific">Pseudoalteromonas luteoviolacea S4060-1</name>
    <dbReference type="NCBI Taxonomy" id="1365257"/>
    <lineage>
        <taxon>Bacteria</taxon>
        <taxon>Pseudomonadati</taxon>
        <taxon>Pseudomonadota</taxon>
        <taxon>Gammaproteobacteria</taxon>
        <taxon>Alteromonadales</taxon>
        <taxon>Pseudoalteromonadaceae</taxon>
        <taxon>Pseudoalteromonas</taxon>
    </lineage>
</organism>
<keyword evidence="1" id="KW-1133">Transmembrane helix</keyword>
<dbReference type="Proteomes" id="UP000076661">
    <property type="component" value="Unassembled WGS sequence"/>
</dbReference>
<protein>
    <submittedName>
        <fullName evidence="2">Uncharacterized protein</fullName>
    </submittedName>
</protein>
<proteinExistence type="predicted"/>